<protein>
    <submittedName>
        <fullName evidence="1">Uncharacterized protein</fullName>
    </submittedName>
</protein>
<accession>A0ABP5YX33</accession>
<name>A0ABP5YX33_9MICO</name>
<comment type="caution">
    <text evidence="1">The sequence shown here is derived from an EMBL/GenBank/DDBJ whole genome shotgun (WGS) entry which is preliminary data.</text>
</comment>
<gene>
    <name evidence="1" type="ORF">GCM10009858_24990</name>
</gene>
<dbReference type="EMBL" id="BAAARE010000010">
    <property type="protein sequence ID" value="GAA2486083.1"/>
    <property type="molecule type" value="Genomic_DNA"/>
</dbReference>
<organism evidence="1 2">
    <name type="scientific">Terrabacter carboxydivorans</name>
    <dbReference type="NCBI Taxonomy" id="619730"/>
    <lineage>
        <taxon>Bacteria</taxon>
        <taxon>Bacillati</taxon>
        <taxon>Actinomycetota</taxon>
        <taxon>Actinomycetes</taxon>
        <taxon>Micrococcales</taxon>
        <taxon>Intrasporangiaceae</taxon>
        <taxon>Terrabacter</taxon>
    </lineage>
</organism>
<evidence type="ECO:0000313" key="1">
    <source>
        <dbReference type="EMBL" id="GAA2486083.1"/>
    </source>
</evidence>
<sequence length="134" mass="13905">MLEIVSVPAESTSGYSLEDLLGSLGLAPASVERFGELSQARDLLVGHFSTTGLGDLVSLTFDENFVVVEESPGKAKALSAVAGAGAIATGFAVFGPWAIIAVPAGVFLLAAAPEAGRGFGEWVGDWFRGHRRNR</sequence>
<keyword evidence="2" id="KW-1185">Reference proteome</keyword>
<dbReference type="RefSeq" id="WP_344255245.1">
    <property type="nucleotide sequence ID" value="NZ_BAAARE010000010.1"/>
</dbReference>
<dbReference type="Proteomes" id="UP001500730">
    <property type="component" value="Unassembled WGS sequence"/>
</dbReference>
<reference evidence="2" key="1">
    <citation type="journal article" date="2019" name="Int. J. Syst. Evol. Microbiol.">
        <title>The Global Catalogue of Microorganisms (GCM) 10K type strain sequencing project: providing services to taxonomists for standard genome sequencing and annotation.</title>
        <authorList>
            <consortium name="The Broad Institute Genomics Platform"/>
            <consortium name="The Broad Institute Genome Sequencing Center for Infectious Disease"/>
            <person name="Wu L."/>
            <person name="Ma J."/>
        </authorList>
    </citation>
    <scope>NUCLEOTIDE SEQUENCE [LARGE SCALE GENOMIC DNA]</scope>
    <source>
        <strain evidence="2">JCM 16259</strain>
    </source>
</reference>
<proteinExistence type="predicted"/>
<evidence type="ECO:0000313" key="2">
    <source>
        <dbReference type="Proteomes" id="UP001500730"/>
    </source>
</evidence>